<name>A0A328U3W2_9BACL</name>
<dbReference type="AlphaFoldDB" id="A0A328U3W2"/>
<dbReference type="InterPro" id="IPR037883">
    <property type="entry name" value="Knr4/Smi1-like_sf"/>
</dbReference>
<gene>
    <name evidence="2" type="ORF">DL346_02145</name>
</gene>
<dbReference type="OrthoDB" id="8657476at2"/>
<organism evidence="2 3">
    <name type="scientific">Paenibacillus montanisoli</name>
    <dbReference type="NCBI Taxonomy" id="2081970"/>
    <lineage>
        <taxon>Bacteria</taxon>
        <taxon>Bacillati</taxon>
        <taxon>Bacillota</taxon>
        <taxon>Bacilli</taxon>
        <taxon>Bacillales</taxon>
        <taxon>Paenibacillaceae</taxon>
        <taxon>Paenibacillus</taxon>
    </lineage>
</organism>
<dbReference type="Proteomes" id="UP000249260">
    <property type="component" value="Unassembled WGS sequence"/>
</dbReference>
<sequence>MVRLSVLSPTRGVYSLIEIHNQTKTSKESIEAFQNKYRLKLPADYSMFLLDTNGGDPEPNFLEMDKKSELDMIFTSIDSFFGFGLGYDDMFNQFEIHREALPHDSLPICRAAGGNLIVLSLSAEHYGEIFFWDHEIAPEDRAEINDLQFIADSFSEFLDRMQPDTDEADLSGYEIKEVWIHPDFHKLINGD</sequence>
<proteinExistence type="predicted"/>
<evidence type="ECO:0000259" key="1">
    <source>
        <dbReference type="SMART" id="SM00860"/>
    </source>
</evidence>
<dbReference type="EMBL" id="QLUW01000001">
    <property type="protein sequence ID" value="RAP77319.1"/>
    <property type="molecule type" value="Genomic_DNA"/>
</dbReference>
<dbReference type="SUPFAM" id="SSF160631">
    <property type="entry name" value="SMI1/KNR4-like"/>
    <property type="match status" value="1"/>
</dbReference>
<protein>
    <submittedName>
        <fullName evidence="2">SMI1/KNR4 family protein</fullName>
    </submittedName>
</protein>
<dbReference type="InterPro" id="IPR018958">
    <property type="entry name" value="Knr4/Smi1-like_dom"/>
</dbReference>
<reference evidence="2 3" key="1">
    <citation type="submission" date="2018-06" db="EMBL/GenBank/DDBJ databases">
        <title>Paenibacillus montanisoli sp. nov., isolated from mountain area soil.</title>
        <authorList>
            <person name="Wu M."/>
        </authorList>
    </citation>
    <scope>NUCLEOTIDE SEQUENCE [LARGE SCALE GENOMIC DNA]</scope>
    <source>
        <strain evidence="2 3">RA17</strain>
    </source>
</reference>
<accession>A0A328U3W2</accession>
<evidence type="ECO:0000313" key="3">
    <source>
        <dbReference type="Proteomes" id="UP000249260"/>
    </source>
</evidence>
<feature type="domain" description="Knr4/Smi1-like" evidence="1">
    <location>
        <begin position="24"/>
        <end position="160"/>
    </location>
</feature>
<comment type="caution">
    <text evidence="2">The sequence shown here is derived from an EMBL/GenBank/DDBJ whole genome shotgun (WGS) entry which is preliminary data.</text>
</comment>
<dbReference type="Gene3D" id="3.40.1580.10">
    <property type="entry name" value="SMI1/KNR4-like"/>
    <property type="match status" value="1"/>
</dbReference>
<dbReference type="Pfam" id="PF09346">
    <property type="entry name" value="SMI1_KNR4"/>
    <property type="match status" value="1"/>
</dbReference>
<keyword evidence="3" id="KW-1185">Reference proteome</keyword>
<evidence type="ECO:0000313" key="2">
    <source>
        <dbReference type="EMBL" id="RAP77319.1"/>
    </source>
</evidence>
<dbReference type="SMART" id="SM00860">
    <property type="entry name" value="SMI1_KNR4"/>
    <property type="match status" value="1"/>
</dbReference>